<name>A0A6I8PHJ1_ORNAN</name>
<dbReference type="CTD" id="55281"/>
<accession>A0A6I8PHJ1</accession>
<dbReference type="InterPro" id="IPR028038">
    <property type="entry name" value="TM140"/>
</dbReference>
<keyword evidence="1" id="KW-1133">Transmembrane helix</keyword>
<sequence length="190" mass="20308">MAPGKPGARDPRRLTPTVGVLTTAVLSLLFYALLWKSGDLVDLPHVKLGFYNLCLWSEEEGRLRCRQLHDGARPGLPQLGLGLARLGAYGALVLCLFSPLTLALAGRFRDRSQWRLGLGLLRVSAALLSSGLGIFLGLVWKWLRPSELGGAFVALVGAEALLLLLIVAAGEHPLGAEGEPPELRGVETEG</sequence>
<dbReference type="Bgee" id="ENSOANG00000047333">
    <property type="expression patterns" value="Expressed in liver and 8 other cell types or tissues"/>
</dbReference>
<dbReference type="FunCoup" id="A0A6I8PHJ1">
    <property type="interactions" value="45"/>
</dbReference>
<dbReference type="Ensembl" id="ENSOANT00000065641.1">
    <property type="protein sequence ID" value="ENSOANP00000052112.1"/>
    <property type="gene ID" value="ENSOANG00000047333.1"/>
</dbReference>
<dbReference type="RefSeq" id="XP_028928628.1">
    <property type="nucleotide sequence ID" value="XM_029072795.2"/>
</dbReference>
<keyword evidence="1" id="KW-0472">Membrane</keyword>
<dbReference type="RefSeq" id="XP_028928627.1">
    <property type="nucleotide sequence ID" value="XM_029072794.2"/>
</dbReference>
<evidence type="ECO:0000313" key="2">
    <source>
        <dbReference type="Ensembl" id="ENSOANP00000052112.1"/>
    </source>
</evidence>
<organism evidence="2 3">
    <name type="scientific">Ornithorhynchus anatinus</name>
    <name type="common">Duckbill platypus</name>
    <dbReference type="NCBI Taxonomy" id="9258"/>
    <lineage>
        <taxon>Eukaryota</taxon>
        <taxon>Metazoa</taxon>
        <taxon>Chordata</taxon>
        <taxon>Craniata</taxon>
        <taxon>Vertebrata</taxon>
        <taxon>Euteleostomi</taxon>
        <taxon>Mammalia</taxon>
        <taxon>Monotremata</taxon>
        <taxon>Ornithorhynchidae</taxon>
        <taxon>Ornithorhynchus</taxon>
    </lineage>
</organism>
<feature type="transmembrane region" description="Helical" evidence="1">
    <location>
        <begin position="149"/>
        <end position="169"/>
    </location>
</feature>
<evidence type="ECO:0000256" key="1">
    <source>
        <dbReference type="SAM" id="Phobius"/>
    </source>
</evidence>
<gene>
    <name evidence="2" type="primary">TMEM140</name>
</gene>
<dbReference type="OrthoDB" id="9898473at2759"/>
<dbReference type="AlphaFoldDB" id="A0A6I8PHJ1"/>
<feature type="transmembrane region" description="Helical" evidence="1">
    <location>
        <begin position="14"/>
        <end position="34"/>
    </location>
</feature>
<keyword evidence="1" id="KW-0812">Transmembrane</keyword>
<dbReference type="PANTHER" id="PTHR16103:SF0">
    <property type="entry name" value="TRANSMEMBRANE PROTEIN 140"/>
    <property type="match status" value="1"/>
</dbReference>
<dbReference type="Proteomes" id="UP000002279">
    <property type="component" value="Chromosome 10"/>
</dbReference>
<reference evidence="2" key="2">
    <citation type="submission" date="2025-08" db="UniProtKB">
        <authorList>
            <consortium name="Ensembl"/>
        </authorList>
    </citation>
    <scope>IDENTIFICATION</scope>
    <source>
        <strain evidence="2">Glennie</strain>
    </source>
</reference>
<dbReference type="GeneTree" id="ENSGT00390000014089"/>
<protein>
    <submittedName>
        <fullName evidence="2">Transmembrane protein 140</fullName>
    </submittedName>
</protein>
<dbReference type="RefSeq" id="XP_028928625.1">
    <property type="nucleotide sequence ID" value="XM_029072792.2"/>
</dbReference>
<reference evidence="2" key="3">
    <citation type="submission" date="2025-09" db="UniProtKB">
        <authorList>
            <consortium name="Ensembl"/>
        </authorList>
    </citation>
    <scope>IDENTIFICATION</scope>
    <source>
        <strain evidence="2">Glennie</strain>
    </source>
</reference>
<dbReference type="RefSeq" id="XP_028928626.1">
    <property type="nucleotide sequence ID" value="XM_029072793.2"/>
</dbReference>
<dbReference type="GeneID" id="114814521"/>
<evidence type="ECO:0000313" key="3">
    <source>
        <dbReference type="Proteomes" id="UP000002279"/>
    </source>
</evidence>
<keyword evidence="3" id="KW-1185">Reference proteome</keyword>
<proteinExistence type="predicted"/>
<dbReference type="KEGG" id="oaa:114814521"/>
<dbReference type="PANTHER" id="PTHR16103">
    <property type="entry name" value="TRANSMEMBRANE PROTEIN 140"/>
    <property type="match status" value="1"/>
</dbReference>
<dbReference type="Pfam" id="PF14985">
    <property type="entry name" value="TM140"/>
    <property type="match status" value="1"/>
</dbReference>
<feature type="transmembrane region" description="Helical" evidence="1">
    <location>
        <begin position="86"/>
        <end position="108"/>
    </location>
</feature>
<dbReference type="OMA" id="DQLLFMS"/>
<dbReference type="InParanoid" id="A0A6I8PHJ1"/>
<reference evidence="2 3" key="1">
    <citation type="journal article" date="2008" name="Nature">
        <title>Genome analysis of the platypus reveals unique signatures of evolution.</title>
        <authorList>
            <person name="Warren W.C."/>
            <person name="Hillier L.W."/>
            <person name="Marshall Graves J.A."/>
            <person name="Birney E."/>
            <person name="Ponting C.P."/>
            <person name="Grutzner F."/>
            <person name="Belov K."/>
            <person name="Miller W."/>
            <person name="Clarke L."/>
            <person name="Chinwalla A.T."/>
            <person name="Yang S.P."/>
            <person name="Heger A."/>
            <person name="Locke D.P."/>
            <person name="Miethke P."/>
            <person name="Waters P.D."/>
            <person name="Veyrunes F."/>
            <person name="Fulton L."/>
            <person name="Fulton B."/>
            <person name="Graves T."/>
            <person name="Wallis J."/>
            <person name="Puente X.S."/>
            <person name="Lopez-Otin C."/>
            <person name="Ordonez G.R."/>
            <person name="Eichler E.E."/>
            <person name="Chen L."/>
            <person name="Cheng Z."/>
            <person name="Deakin J.E."/>
            <person name="Alsop A."/>
            <person name="Thompson K."/>
            <person name="Kirby P."/>
            <person name="Papenfuss A.T."/>
            <person name="Wakefield M.J."/>
            <person name="Olender T."/>
            <person name="Lancet D."/>
            <person name="Huttley G.A."/>
            <person name="Smit A.F."/>
            <person name="Pask A."/>
            <person name="Temple-Smith P."/>
            <person name="Batzer M.A."/>
            <person name="Walker J.A."/>
            <person name="Konkel M.K."/>
            <person name="Harris R.S."/>
            <person name="Whittington C.M."/>
            <person name="Wong E.S."/>
            <person name="Gemmell N.J."/>
            <person name="Buschiazzo E."/>
            <person name="Vargas Jentzsch I.M."/>
            <person name="Merkel A."/>
            <person name="Schmitz J."/>
            <person name="Zemann A."/>
            <person name="Churakov G."/>
            <person name="Kriegs J.O."/>
            <person name="Brosius J."/>
            <person name="Murchison E.P."/>
            <person name="Sachidanandam R."/>
            <person name="Smith C."/>
            <person name="Hannon G.J."/>
            <person name="Tsend-Ayush E."/>
            <person name="McMillan D."/>
            <person name="Attenborough R."/>
            <person name="Rens W."/>
            <person name="Ferguson-Smith M."/>
            <person name="Lefevre C.M."/>
            <person name="Sharp J.A."/>
            <person name="Nicholas K.R."/>
            <person name="Ray D.A."/>
            <person name="Kube M."/>
            <person name="Reinhardt R."/>
            <person name="Pringle T.H."/>
            <person name="Taylor J."/>
            <person name="Jones R.C."/>
            <person name="Nixon B."/>
            <person name="Dacheux J.L."/>
            <person name="Niwa H."/>
            <person name="Sekita Y."/>
            <person name="Huang X."/>
            <person name="Stark A."/>
            <person name="Kheradpour P."/>
            <person name="Kellis M."/>
            <person name="Flicek P."/>
            <person name="Chen Y."/>
            <person name="Webber C."/>
            <person name="Hardison R."/>
            <person name="Nelson J."/>
            <person name="Hallsworth-Pepin K."/>
            <person name="Delehaunty K."/>
            <person name="Markovic C."/>
            <person name="Minx P."/>
            <person name="Feng Y."/>
            <person name="Kremitzki C."/>
            <person name="Mitreva M."/>
            <person name="Glasscock J."/>
            <person name="Wylie T."/>
            <person name="Wohldmann P."/>
            <person name="Thiru P."/>
            <person name="Nhan M.N."/>
            <person name="Pohl C.S."/>
            <person name="Smith S.M."/>
            <person name="Hou S."/>
            <person name="Nefedov M."/>
            <person name="de Jong P.J."/>
            <person name="Renfree M.B."/>
            <person name="Mardis E.R."/>
            <person name="Wilson R.K."/>
        </authorList>
    </citation>
    <scope>NUCLEOTIDE SEQUENCE [LARGE SCALE GENOMIC DNA]</scope>
    <source>
        <strain evidence="2 3">Glennie</strain>
    </source>
</reference>
<feature type="transmembrane region" description="Helical" evidence="1">
    <location>
        <begin position="120"/>
        <end position="143"/>
    </location>
</feature>